<keyword evidence="3 6" id="KW-0812">Transmembrane</keyword>
<evidence type="ECO:0000259" key="7">
    <source>
        <dbReference type="SMART" id="SM00849"/>
    </source>
</evidence>
<evidence type="ECO:0000256" key="3">
    <source>
        <dbReference type="ARBA" id="ARBA00022692"/>
    </source>
</evidence>
<organism evidence="8 9">
    <name type="scientific">Ectothiorhodospira mobilis</name>
    <dbReference type="NCBI Taxonomy" id="195064"/>
    <lineage>
        <taxon>Bacteria</taxon>
        <taxon>Pseudomonadati</taxon>
        <taxon>Pseudomonadota</taxon>
        <taxon>Gammaproteobacteria</taxon>
        <taxon>Chromatiales</taxon>
        <taxon>Ectothiorhodospiraceae</taxon>
        <taxon>Ectothiorhodospira</taxon>
    </lineage>
</organism>
<evidence type="ECO:0000256" key="4">
    <source>
        <dbReference type="ARBA" id="ARBA00022989"/>
    </source>
</evidence>
<dbReference type="EMBL" id="FOUO01000003">
    <property type="protein sequence ID" value="SFM35261.1"/>
    <property type="molecule type" value="Genomic_DNA"/>
</dbReference>
<keyword evidence="9" id="KW-1185">Reference proteome</keyword>
<evidence type="ECO:0000256" key="5">
    <source>
        <dbReference type="ARBA" id="ARBA00023136"/>
    </source>
</evidence>
<feature type="transmembrane region" description="Helical" evidence="6">
    <location>
        <begin position="235"/>
        <end position="258"/>
    </location>
</feature>
<reference evidence="8 9" key="1">
    <citation type="submission" date="2016-10" db="EMBL/GenBank/DDBJ databases">
        <authorList>
            <person name="de Groot N.N."/>
        </authorList>
    </citation>
    <scope>NUCLEOTIDE SEQUENCE [LARGE SCALE GENOMIC DNA]</scope>
    <source>
        <strain evidence="8 9">DSM 4180</strain>
    </source>
</reference>
<accession>A0A1I4Q5A9</accession>
<dbReference type="CDD" id="cd07731">
    <property type="entry name" value="ComA-like_MBL-fold"/>
    <property type="match status" value="1"/>
</dbReference>
<dbReference type="SUPFAM" id="SSF56281">
    <property type="entry name" value="Metallo-hydrolase/oxidoreductase"/>
    <property type="match status" value="1"/>
</dbReference>
<protein>
    <submittedName>
        <fullName evidence="8">Competence protein ComEC</fullName>
    </submittedName>
</protein>
<keyword evidence="5 6" id="KW-0472">Membrane</keyword>
<dbReference type="InterPro" id="IPR052159">
    <property type="entry name" value="Competence_DNA_uptake"/>
</dbReference>
<dbReference type="InterPro" id="IPR004797">
    <property type="entry name" value="Competence_ComEC/Rec2"/>
</dbReference>
<dbReference type="InterPro" id="IPR004477">
    <property type="entry name" value="ComEC_N"/>
</dbReference>
<dbReference type="GO" id="GO:0030420">
    <property type="term" value="P:establishment of competence for transformation"/>
    <property type="evidence" value="ECO:0007669"/>
    <property type="project" value="InterPro"/>
</dbReference>
<dbReference type="InterPro" id="IPR001279">
    <property type="entry name" value="Metallo-B-lactamas"/>
</dbReference>
<dbReference type="SMART" id="SM00849">
    <property type="entry name" value="Lactamase_B"/>
    <property type="match status" value="1"/>
</dbReference>
<sequence>MALRAWAFLAGVLLLHGLGQLPSPAWILLLPLALPLYRAPPPLPLLAWGLAGCLWALAHAHWVVGPPLPAELAGSERIVTGVIYGLPETRGRVTRFTLEAVSVQDSSWRGRIRVGWYGDAPPLAPGERWRMTLRLRPPGGMRNPGGFDYEGWLFRQGDRATAYVRDADSAHRIGYSGAPIHGVNRLRGALAAGIDTALGPQAPFAGILQALAVGDRSGIGPGQWDTLIATGTNHLMAISGLHVGLTAGLGYALVLALWRRVPFLALRLPAQRAAVPAALACALAYAALAGFSVPTQRALVMLLVALGALWWRRTQRPVQTLSLALLAVLLLDPRSVLASGFWLSFAAVGVILYVMAGRTGPAGGVRVWWRVQWAAGLGLLPLTLVLFQQGSLISPLANLVAVPWMSFVVVPLTLAGAALAAVSAPAAALSWDLAHGAVGLLWPLLEFLQTLPGAHWRHTAPAWTVIPALLGMAWLLGPKGLPARWLGLLLILPLLWPPRAEIPEGGFRLTLLDVGQGLAAVVRTRAHTLVYDTGPRFGPRFDAGEAAVVPYLRHVGRYRVDRLVISHGDLDHAGGAASLGAHLPVTEVLSRDPSRFSGRACRAGERWSWDGVAFTVLHPPPYWGDDNVSSCVLRVQGPGGSVLLPGDVEGLGQSVLLRRAGEALKADVLVLPHHGAGGALPADFLEAVSPRLALVSRGFDNRAGHPDPAVRARLRNRGIPLLDTALSGALRVEVPPQGIRVAPGYRHAARRHWHR</sequence>
<name>A0A1I4Q5A9_ECTMO</name>
<dbReference type="OrthoDB" id="9761531at2"/>
<keyword evidence="4 6" id="KW-1133">Transmembrane helix</keyword>
<evidence type="ECO:0000313" key="8">
    <source>
        <dbReference type="EMBL" id="SFM35261.1"/>
    </source>
</evidence>
<dbReference type="RefSeq" id="WP_090483912.1">
    <property type="nucleotide sequence ID" value="NZ_FOUO01000003.1"/>
</dbReference>
<feature type="transmembrane region" description="Helical" evidence="6">
    <location>
        <begin position="323"/>
        <end position="355"/>
    </location>
</feature>
<evidence type="ECO:0000256" key="2">
    <source>
        <dbReference type="ARBA" id="ARBA00022475"/>
    </source>
</evidence>
<dbReference type="Pfam" id="PF03772">
    <property type="entry name" value="Competence"/>
    <property type="match status" value="1"/>
</dbReference>
<proteinExistence type="predicted"/>
<dbReference type="PANTHER" id="PTHR30619:SF1">
    <property type="entry name" value="RECOMBINATION PROTEIN 2"/>
    <property type="match status" value="1"/>
</dbReference>
<dbReference type="Pfam" id="PF00753">
    <property type="entry name" value="Lactamase_B"/>
    <property type="match status" value="1"/>
</dbReference>
<evidence type="ECO:0000313" key="9">
    <source>
        <dbReference type="Proteomes" id="UP000199556"/>
    </source>
</evidence>
<dbReference type="PANTHER" id="PTHR30619">
    <property type="entry name" value="DNA INTERNALIZATION/COMPETENCE PROTEIN COMEC/REC2"/>
    <property type="match status" value="1"/>
</dbReference>
<dbReference type="InterPro" id="IPR035681">
    <property type="entry name" value="ComA-like_MBL"/>
</dbReference>
<dbReference type="Pfam" id="PF13567">
    <property type="entry name" value="DUF4131"/>
    <property type="match status" value="1"/>
</dbReference>
<comment type="subcellular location">
    <subcellularLocation>
        <location evidence="1">Cell membrane</location>
        <topology evidence="1">Multi-pass membrane protein</topology>
    </subcellularLocation>
</comment>
<feature type="transmembrane region" description="Helical" evidence="6">
    <location>
        <begin position="399"/>
        <end position="422"/>
    </location>
</feature>
<dbReference type="InterPro" id="IPR025405">
    <property type="entry name" value="DUF4131"/>
</dbReference>
<dbReference type="NCBIfam" id="TIGR00361">
    <property type="entry name" value="ComEC_Rec2"/>
    <property type="match status" value="1"/>
</dbReference>
<feature type="transmembrane region" description="Helical" evidence="6">
    <location>
        <begin position="270"/>
        <end position="288"/>
    </location>
</feature>
<evidence type="ECO:0000256" key="1">
    <source>
        <dbReference type="ARBA" id="ARBA00004651"/>
    </source>
</evidence>
<feature type="domain" description="Metallo-beta-lactamase" evidence="7">
    <location>
        <begin position="516"/>
        <end position="674"/>
    </location>
</feature>
<dbReference type="Gene3D" id="3.60.15.10">
    <property type="entry name" value="Ribonuclease Z/Hydroxyacylglutathione hydrolase-like"/>
    <property type="match status" value="1"/>
</dbReference>
<keyword evidence="2" id="KW-1003">Cell membrane</keyword>
<feature type="transmembrane region" description="Helical" evidence="6">
    <location>
        <begin position="367"/>
        <end position="387"/>
    </location>
</feature>
<dbReference type="GO" id="GO:0005886">
    <property type="term" value="C:plasma membrane"/>
    <property type="evidence" value="ECO:0007669"/>
    <property type="project" value="UniProtKB-SubCell"/>
</dbReference>
<dbReference type="AlphaFoldDB" id="A0A1I4Q5A9"/>
<dbReference type="STRING" id="195064.SAMN05421721_103162"/>
<dbReference type="InterPro" id="IPR036866">
    <property type="entry name" value="RibonucZ/Hydroxyglut_hydro"/>
</dbReference>
<evidence type="ECO:0000256" key="6">
    <source>
        <dbReference type="SAM" id="Phobius"/>
    </source>
</evidence>
<dbReference type="Proteomes" id="UP000199556">
    <property type="component" value="Unassembled WGS sequence"/>
</dbReference>
<dbReference type="NCBIfam" id="TIGR00360">
    <property type="entry name" value="ComEC_N-term"/>
    <property type="match status" value="1"/>
</dbReference>
<gene>
    <name evidence="8" type="ORF">SAMN05421721_103162</name>
</gene>